<reference evidence="3 4" key="1">
    <citation type="journal article" date="2011" name="Stand. Genomic Sci.">
        <title>Complete genome sequence of Haliscomenobacter hydrossis type strain (O).</title>
        <authorList>
            <consortium name="US DOE Joint Genome Institute (JGI-PGF)"/>
            <person name="Daligault H."/>
            <person name="Lapidus A."/>
            <person name="Zeytun A."/>
            <person name="Nolan M."/>
            <person name="Lucas S."/>
            <person name="Del Rio T.G."/>
            <person name="Tice H."/>
            <person name="Cheng J.F."/>
            <person name="Tapia R."/>
            <person name="Han C."/>
            <person name="Goodwin L."/>
            <person name="Pitluck S."/>
            <person name="Liolios K."/>
            <person name="Pagani I."/>
            <person name="Ivanova N."/>
            <person name="Huntemann M."/>
            <person name="Mavromatis K."/>
            <person name="Mikhailova N."/>
            <person name="Pati A."/>
            <person name="Chen A."/>
            <person name="Palaniappan K."/>
            <person name="Land M."/>
            <person name="Hauser L."/>
            <person name="Brambilla E.M."/>
            <person name="Rohde M."/>
            <person name="Verbarg S."/>
            <person name="Goker M."/>
            <person name="Bristow J."/>
            <person name="Eisen J.A."/>
            <person name="Markowitz V."/>
            <person name="Hugenholtz P."/>
            <person name="Kyrpides N.C."/>
            <person name="Klenk H.P."/>
            <person name="Woyke T."/>
        </authorList>
    </citation>
    <scope>NUCLEOTIDE SEQUENCE [LARGE SCALE GENOMIC DNA]</scope>
    <source>
        <strain evidence="4">ATCC 27775 / DSM 1100 / LMG 10767 / O</strain>
    </source>
</reference>
<reference key="2">
    <citation type="submission" date="2011-04" db="EMBL/GenBank/DDBJ databases">
        <title>Complete sequence of chromosome of Haliscomenobacter hydrossis DSM 1100.</title>
        <authorList>
            <consortium name="US DOE Joint Genome Institute (JGI-PGF)"/>
            <person name="Lucas S."/>
            <person name="Han J."/>
            <person name="Lapidus A."/>
            <person name="Bruce D."/>
            <person name="Goodwin L."/>
            <person name="Pitluck S."/>
            <person name="Peters L."/>
            <person name="Kyrpides N."/>
            <person name="Mavromatis K."/>
            <person name="Ivanova N."/>
            <person name="Ovchinnikova G."/>
            <person name="Pagani I."/>
            <person name="Daligault H."/>
            <person name="Detter J.C."/>
            <person name="Han C."/>
            <person name="Land M."/>
            <person name="Hauser L."/>
            <person name="Markowitz V."/>
            <person name="Cheng J.-F."/>
            <person name="Hugenholtz P."/>
            <person name="Woyke T."/>
            <person name="Wu D."/>
            <person name="Verbarg S."/>
            <person name="Frueling A."/>
            <person name="Brambilla E."/>
            <person name="Klenk H.-P."/>
            <person name="Eisen J.A."/>
        </authorList>
    </citation>
    <scope>NUCLEOTIDE SEQUENCE</scope>
    <source>
        <strain>DSM 1100</strain>
    </source>
</reference>
<organism evidence="3 4">
    <name type="scientific">Haliscomenobacter hydrossis (strain ATCC 27775 / DSM 1100 / LMG 10767 / O)</name>
    <dbReference type="NCBI Taxonomy" id="760192"/>
    <lineage>
        <taxon>Bacteria</taxon>
        <taxon>Pseudomonadati</taxon>
        <taxon>Bacteroidota</taxon>
        <taxon>Saprospiria</taxon>
        <taxon>Saprospirales</taxon>
        <taxon>Haliscomenobacteraceae</taxon>
        <taxon>Haliscomenobacter</taxon>
    </lineage>
</organism>
<dbReference type="KEGG" id="hhy:Halhy_3738"/>
<dbReference type="Proteomes" id="UP000008461">
    <property type="component" value="Chromosome"/>
</dbReference>
<keyword evidence="4" id="KW-1185">Reference proteome</keyword>
<gene>
    <name evidence="3" type="ordered locus">Halhy_3738</name>
</gene>
<evidence type="ECO:0000256" key="2">
    <source>
        <dbReference type="ARBA" id="ARBA00023002"/>
    </source>
</evidence>
<dbReference type="eggNOG" id="COG1028">
    <property type="taxonomic scope" value="Bacteria"/>
</dbReference>
<dbReference type="InterPro" id="IPR002347">
    <property type="entry name" value="SDR_fam"/>
</dbReference>
<comment type="similarity">
    <text evidence="1">Belongs to the short-chain dehydrogenases/reductases (SDR) family.</text>
</comment>
<dbReference type="SUPFAM" id="SSF51735">
    <property type="entry name" value="NAD(P)-binding Rossmann-fold domains"/>
    <property type="match status" value="1"/>
</dbReference>
<dbReference type="PANTHER" id="PTHR42760">
    <property type="entry name" value="SHORT-CHAIN DEHYDROGENASES/REDUCTASES FAMILY MEMBER"/>
    <property type="match status" value="1"/>
</dbReference>
<dbReference type="EC" id="1.1.1.100" evidence="3"/>
<proteinExistence type="inferred from homology"/>
<dbReference type="InterPro" id="IPR020904">
    <property type="entry name" value="Sc_DH/Rdtase_CS"/>
</dbReference>
<evidence type="ECO:0000256" key="1">
    <source>
        <dbReference type="ARBA" id="ARBA00006484"/>
    </source>
</evidence>
<protein>
    <submittedName>
        <fullName evidence="3">3-oxoacyl-(Acyl-carrier-protein) reductase</fullName>
        <ecNumber evidence="3">1.1.1.100</ecNumber>
    </submittedName>
</protein>
<dbReference type="AlphaFoldDB" id="F4L103"/>
<dbReference type="Pfam" id="PF13561">
    <property type="entry name" value="adh_short_C2"/>
    <property type="match status" value="1"/>
</dbReference>
<dbReference type="PRINTS" id="PR00080">
    <property type="entry name" value="SDRFAMILY"/>
</dbReference>
<dbReference type="Gene3D" id="3.40.50.720">
    <property type="entry name" value="NAD(P)-binding Rossmann-like Domain"/>
    <property type="match status" value="1"/>
</dbReference>
<accession>F4L103</accession>
<dbReference type="FunFam" id="3.40.50.720:FF:000173">
    <property type="entry name" value="3-oxoacyl-[acyl-carrier protein] reductase"/>
    <property type="match status" value="1"/>
</dbReference>
<dbReference type="HOGENOM" id="CLU_010194_1_3_10"/>
<dbReference type="STRING" id="760192.Halhy_3738"/>
<evidence type="ECO:0000313" key="4">
    <source>
        <dbReference type="Proteomes" id="UP000008461"/>
    </source>
</evidence>
<sequence>MTKVALVTGGSRGIGLGIVKQLAQQGFNIAINGVRPAEGVADVLASIKALGVEVIYCQGNVALSADRAKILQAVKDHFGQLNILVNNAGIAPRERRDVLNTSEVSFDEVLDTNLKSCYFLTQAAANWMIEQKESNADFSGSIINISSISATVASVNRGEYCVSKAGISMVTQLFAARLGEYFIPVYEVRPGVIATDMTAGVKEKYDNLIAQGLCVQPRWGTPEDVGKAVGALAMGSFPYSTGQVFMVDGGLTMPRL</sequence>
<dbReference type="OrthoDB" id="9788235at2"/>
<dbReference type="PRINTS" id="PR00081">
    <property type="entry name" value="GDHRDH"/>
</dbReference>
<dbReference type="GO" id="GO:0004316">
    <property type="term" value="F:3-oxoacyl-[acyl-carrier-protein] reductase (NADPH) activity"/>
    <property type="evidence" value="ECO:0007669"/>
    <property type="project" value="UniProtKB-EC"/>
</dbReference>
<dbReference type="PROSITE" id="PS00061">
    <property type="entry name" value="ADH_SHORT"/>
    <property type="match status" value="1"/>
</dbReference>
<dbReference type="RefSeq" id="WP_013766129.1">
    <property type="nucleotide sequence ID" value="NC_015510.1"/>
</dbReference>
<name>F4L103_HALH1</name>
<dbReference type="EMBL" id="CP002691">
    <property type="protein sequence ID" value="AEE51590.1"/>
    <property type="molecule type" value="Genomic_DNA"/>
</dbReference>
<evidence type="ECO:0000313" key="3">
    <source>
        <dbReference type="EMBL" id="AEE51590.1"/>
    </source>
</evidence>
<dbReference type="InterPro" id="IPR036291">
    <property type="entry name" value="NAD(P)-bd_dom_sf"/>
</dbReference>
<keyword evidence="2 3" id="KW-0560">Oxidoreductase</keyword>
<dbReference type="NCBIfam" id="NF009386">
    <property type="entry name" value="PRK12745.1"/>
    <property type="match status" value="1"/>
</dbReference>